<dbReference type="Proteomes" id="UP001148629">
    <property type="component" value="Unassembled WGS sequence"/>
</dbReference>
<accession>A0ACC1SR21</accession>
<organism evidence="1 2">
    <name type="scientific">Fusarium decemcellulare</name>
    <dbReference type="NCBI Taxonomy" id="57161"/>
    <lineage>
        <taxon>Eukaryota</taxon>
        <taxon>Fungi</taxon>
        <taxon>Dikarya</taxon>
        <taxon>Ascomycota</taxon>
        <taxon>Pezizomycotina</taxon>
        <taxon>Sordariomycetes</taxon>
        <taxon>Hypocreomycetidae</taxon>
        <taxon>Hypocreales</taxon>
        <taxon>Nectriaceae</taxon>
        <taxon>Fusarium</taxon>
        <taxon>Fusarium decemcellulare species complex</taxon>
    </lineage>
</organism>
<dbReference type="EMBL" id="JANRMS010000184">
    <property type="protein sequence ID" value="KAJ3544686.1"/>
    <property type="molecule type" value="Genomic_DNA"/>
</dbReference>
<name>A0ACC1SR21_9HYPO</name>
<gene>
    <name evidence="1" type="ORF">NM208_g2930</name>
</gene>
<protein>
    <submittedName>
        <fullName evidence="1">Uncharacterized protein</fullName>
    </submittedName>
</protein>
<evidence type="ECO:0000313" key="2">
    <source>
        <dbReference type="Proteomes" id="UP001148629"/>
    </source>
</evidence>
<sequence length="1057" mass="117981">MSPAVVQSDTATGSPSPVSGKVKKTAKERIRANNRVNIVYKKASSVNSKHLHFHSAPLQVVDEDGEDQPVTTGGLSKTHAAGPVPAFSSRASPEPGESDLEGHFVGGSSGLGFLLRLQRRLRRNNESVAETSVFTLGDSVLPEFNEAAFIPPAREQATSLLKTYFELSSPTYRFLHRPTIESWLQQLYDNGTISGPQSHSKYAVIMTMFAQATQYTDSRGDGMLYFQAAERRLSRETEPATLTSVQALLGCCFYVLTQSRLNHCWSLFGTTSRLILALGMHRKKAKFEGTSQAGVRGGCYIEAECRKRLFWCSYNLDKYLGAIFGRPCAFHDDDIDQDMPSLVEDRDLRTDSMIVTDQVNMNIMLGPLNHQKLARILSSIMRRLYGIKTLDRQTRYRTMAELGAQVEDWRSELPAFLNPEKVDSRLLLPLFQRQSNLLSLASGHCLILLYRPCLFNDYSRRRDDQETKANIQKCLDAAMTIVTVINYMAEANQFYASSWFSHYQAFCAVVVLYTFTIRSRLDDGSTWQEYFKAAERCQSLITNIARADSLAQRFSVIMEEYRLEVLRQIQHNPVSLPTIPTRNSYQQQQPNSVANAEASHEDDSNMVPLPTTMFQSDASSWLSSGDQENSSPLDFMDLPNWEQLDSLALDLGDILPDFNIVTPNQMAPKEQIIKSVEPLHVGQFMFCRITTNEGIVGYGEAGIWGHIEAAATCIRRFAEYLVGKRAFDIEHHWNVMHRFSYFQGLAINAAISSIDIALWDIKGKTLGVPIYELLGGACRTKARVYGHIYESTIEKVLEECKRKMDMGFTAFGHINPFLDEGTDKVYFKTHVQKMQDAIENVRKMRAVVGDKVDLLVELHRRLTPAEAVTFCNGIADTHPMLVEDPIRPENADAMARVADRISVPIGTGERFCTIYEFQALLARNAVEYARVDVAVCGGITGAKKVAAMAEANHVQVVPHNPLSPIGLAACLQVAAAIPNFAIQEYATGFEAGVFESKSDHLGSDVVDYVPVPKDGFVDIPSGPGLGMNLLENAQDIRPPLVQPIKMRPHRDGFIVDQ</sequence>
<comment type="caution">
    <text evidence="1">The sequence shown here is derived from an EMBL/GenBank/DDBJ whole genome shotgun (WGS) entry which is preliminary data.</text>
</comment>
<reference evidence="1" key="1">
    <citation type="submission" date="2022-08" db="EMBL/GenBank/DDBJ databases">
        <title>Genome Sequence of Fusarium decemcellulare.</title>
        <authorList>
            <person name="Buettner E."/>
        </authorList>
    </citation>
    <scope>NUCLEOTIDE SEQUENCE</scope>
    <source>
        <strain evidence="1">Babe19</strain>
    </source>
</reference>
<proteinExistence type="predicted"/>
<evidence type="ECO:0000313" key="1">
    <source>
        <dbReference type="EMBL" id="KAJ3544686.1"/>
    </source>
</evidence>
<keyword evidence="2" id="KW-1185">Reference proteome</keyword>